<dbReference type="InterPro" id="IPR013096">
    <property type="entry name" value="Cupin_2"/>
</dbReference>
<dbReference type="PANTHER" id="PTHR37694">
    <property type="entry name" value="SLR8022 PROTEIN"/>
    <property type="match status" value="1"/>
</dbReference>
<dbReference type="Pfam" id="PF07883">
    <property type="entry name" value="Cupin_2"/>
    <property type="match status" value="1"/>
</dbReference>
<organism evidence="2">
    <name type="scientific">marine sediment metagenome</name>
    <dbReference type="NCBI Taxonomy" id="412755"/>
    <lineage>
        <taxon>unclassified sequences</taxon>
        <taxon>metagenomes</taxon>
        <taxon>ecological metagenomes</taxon>
    </lineage>
</organism>
<dbReference type="Gene3D" id="2.60.120.10">
    <property type="entry name" value="Jelly Rolls"/>
    <property type="match status" value="1"/>
</dbReference>
<reference evidence="2" key="1">
    <citation type="journal article" date="2015" name="Nature">
        <title>Complex archaea that bridge the gap between prokaryotes and eukaryotes.</title>
        <authorList>
            <person name="Spang A."/>
            <person name="Saw J.H."/>
            <person name="Jorgensen S.L."/>
            <person name="Zaremba-Niedzwiedzka K."/>
            <person name="Martijn J."/>
            <person name="Lind A.E."/>
            <person name="van Eijk R."/>
            <person name="Schleper C."/>
            <person name="Guy L."/>
            <person name="Ettema T.J."/>
        </authorList>
    </citation>
    <scope>NUCLEOTIDE SEQUENCE</scope>
</reference>
<evidence type="ECO:0000313" key="2">
    <source>
        <dbReference type="EMBL" id="KKK76544.1"/>
    </source>
</evidence>
<sequence length="116" mass="13435">MKIKQNSEVKEVELVLEGTKGMRKRVLIGYDDGSKNIIMRYFTLLPGGYSERHTHSHEHLVNIESGRGIVVDKDGNEIEVSEGYNIFVEPDELHQFQNPFEKNFEFICVIPNIDKR</sequence>
<dbReference type="SUPFAM" id="SSF51182">
    <property type="entry name" value="RmlC-like cupins"/>
    <property type="match status" value="1"/>
</dbReference>
<dbReference type="AlphaFoldDB" id="A0A0F9ADK2"/>
<gene>
    <name evidence="2" type="ORF">LCGC14_2862560</name>
</gene>
<proteinExistence type="predicted"/>
<protein>
    <recommendedName>
        <fullName evidence="1">Cupin type-2 domain-containing protein</fullName>
    </recommendedName>
</protein>
<evidence type="ECO:0000259" key="1">
    <source>
        <dbReference type="Pfam" id="PF07883"/>
    </source>
</evidence>
<name>A0A0F9ADK2_9ZZZZ</name>
<dbReference type="EMBL" id="LAZR01055358">
    <property type="protein sequence ID" value="KKK76544.1"/>
    <property type="molecule type" value="Genomic_DNA"/>
</dbReference>
<dbReference type="CDD" id="cd02222">
    <property type="entry name" value="cupin_TM1459-like"/>
    <property type="match status" value="1"/>
</dbReference>
<comment type="caution">
    <text evidence="2">The sequence shown here is derived from an EMBL/GenBank/DDBJ whole genome shotgun (WGS) entry which is preliminary data.</text>
</comment>
<dbReference type="PANTHER" id="PTHR37694:SF1">
    <property type="entry name" value="SLR8022 PROTEIN"/>
    <property type="match status" value="1"/>
</dbReference>
<dbReference type="InterPro" id="IPR014710">
    <property type="entry name" value="RmlC-like_jellyroll"/>
</dbReference>
<accession>A0A0F9ADK2</accession>
<feature type="domain" description="Cupin type-2" evidence="1">
    <location>
        <begin position="41"/>
        <end position="109"/>
    </location>
</feature>
<dbReference type="InterPro" id="IPR011051">
    <property type="entry name" value="RmlC_Cupin_sf"/>
</dbReference>